<dbReference type="Proteomes" id="UP000805649">
    <property type="component" value="Unassembled WGS sequence"/>
</dbReference>
<gene>
    <name evidence="1" type="ORF">CTRU02_208082</name>
</gene>
<proteinExistence type="predicted"/>
<name>A0ACC3YV92_COLTU</name>
<sequence length="174" mass="18283">MASPFNYSVIMLPDGRVYLAAQLTPNNFGPMVFAPGPLSRPFSTQASQTTQISAVPAHNTGQSTVGGANGGVTAFGAPVGSVSGVVGTNAPQEANDTDNNDSNNNNSATNVSDSAKDTGRQPQSGFTLQCIHCPDKSFSRNDTLRRHIVTKHYMNADPSMSLEEAQARAREDAP</sequence>
<keyword evidence="2" id="KW-1185">Reference proteome</keyword>
<dbReference type="EMBL" id="VUJX02000005">
    <property type="protein sequence ID" value="KAL0935868.1"/>
    <property type="molecule type" value="Genomic_DNA"/>
</dbReference>
<protein>
    <submittedName>
        <fullName evidence="1">Uncharacterized protein</fullName>
    </submittedName>
</protein>
<evidence type="ECO:0000313" key="2">
    <source>
        <dbReference type="Proteomes" id="UP000805649"/>
    </source>
</evidence>
<reference evidence="1 2" key="1">
    <citation type="journal article" date="2020" name="Phytopathology">
        <title>Genome Sequence Resources of Colletotrichum truncatum, C. plurivorum, C. musicola, and C. sojae: Four Species Pathogenic to Soybean (Glycine max).</title>
        <authorList>
            <person name="Rogerio F."/>
            <person name="Boufleur T.R."/>
            <person name="Ciampi-Guillardi M."/>
            <person name="Sukno S.A."/>
            <person name="Thon M.R."/>
            <person name="Massola Junior N.S."/>
            <person name="Baroncelli R."/>
        </authorList>
    </citation>
    <scope>NUCLEOTIDE SEQUENCE [LARGE SCALE GENOMIC DNA]</scope>
    <source>
        <strain evidence="1 2">CMES1059</strain>
    </source>
</reference>
<evidence type="ECO:0000313" key="1">
    <source>
        <dbReference type="EMBL" id="KAL0935868.1"/>
    </source>
</evidence>
<accession>A0ACC3YV92</accession>
<organism evidence="1 2">
    <name type="scientific">Colletotrichum truncatum</name>
    <name type="common">Anthracnose fungus</name>
    <name type="synonym">Colletotrichum capsici</name>
    <dbReference type="NCBI Taxonomy" id="5467"/>
    <lineage>
        <taxon>Eukaryota</taxon>
        <taxon>Fungi</taxon>
        <taxon>Dikarya</taxon>
        <taxon>Ascomycota</taxon>
        <taxon>Pezizomycotina</taxon>
        <taxon>Sordariomycetes</taxon>
        <taxon>Hypocreomycetidae</taxon>
        <taxon>Glomerellales</taxon>
        <taxon>Glomerellaceae</taxon>
        <taxon>Colletotrichum</taxon>
        <taxon>Colletotrichum truncatum species complex</taxon>
    </lineage>
</organism>
<comment type="caution">
    <text evidence="1">The sequence shown here is derived from an EMBL/GenBank/DDBJ whole genome shotgun (WGS) entry which is preliminary data.</text>
</comment>